<keyword evidence="5 11" id="KW-0863">Zinc-finger</keyword>
<evidence type="ECO:0000256" key="2">
    <source>
        <dbReference type="ARBA" id="ARBA00009805"/>
    </source>
</evidence>
<evidence type="ECO:0000313" key="13">
    <source>
        <dbReference type="EMBL" id="MBZ2165682.1"/>
    </source>
</evidence>
<keyword evidence="3 11" id="KW-0479">Metal-binding</keyword>
<dbReference type="InterPro" id="IPR018267">
    <property type="entry name" value="Ribosomal_eL37_CS"/>
</dbReference>
<dbReference type="Proteomes" id="UP000825933">
    <property type="component" value="Unassembled WGS sequence"/>
</dbReference>
<dbReference type="InterPro" id="IPR011332">
    <property type="entry name" value="Ribosomal_zn-bd"/>
</dbReference>
<keyword evidence="7 11" id="KW-0694">RNA-binding</keyword>
<dbReference type="SUPFAM" id="SSF57829">
    <property type="entry name" value="Zn-binding ribosomal proteins"/>
    <property type="match status" value="1"/>
</dbReference>
<proteinExistence type="inferred from homology"/>
<dbReference type="GO" id="GO:0003735">
    <property type="term" value="F:structural constituent of ribosome"/>
    <property type="evidence" value="ECO:0007669"/>
    <property type="project" value="InterPro"/>
</dbReference>
<dbReference type="FunFam" id="2.20.25.30:FF:000003">
    <property type="entry name" value="50S ribosomal protein L37e"/>
    <property type="match status" value="1"/>
</dbReference>
<dbReference type="GO" id="GO:0019843">
    <property type="term" value="F:rRNA binding"/>
    <property type="evidence" value="ECO:0007669"/>
    <property type="project" value="UniProtKB-KW"/>
</dbReference>
<evidence type="ECO:0000256" key="11">
    <source>
        <dbReference type="HAMAP-Rule" id="MF_00547"/>
    </source>
</evidence>
<reference evidence="14" key="1">
    <citation type="journal article" date="2022" name="Microbiol. Resour. Announc.">
        <title>Draft Genome Sequence of a Methanogenic Archaeon from West Spitsbergen Permafrost.</title>
        <authorList>
            <person name="Trubitsyn V."/>
            <person name="Rivkina E."/>
            <person name="Shcherbakova V."/>
        </authorList>
    </citation>
    <scope>NUCLEOTIDE SEQUENCE [LARGE SCALE GENOMIC DNA]</scope>
    <source>
        <strain evidence="14">VT</strain>
    </source>
</reference>
<dbReference type="Gene3D" id="2.20.25.30">
    <property type="match status" value="1"/>
</dbReference>
<dbReference type="AlphaFoldDB" id="A0A8T5UNY0"/>
<dbReference type="InterPro" id="IPR011331">
    <property type="entry name" value="Ribosomal_eL37/eL43"/>
</dbReference>
<comment type="function">
    <text evidence="12">Component of the large ribosomal subunit. The ribosome is a large ribonucleoprotein complex responsible for the synthesis of proteins in the cell.</text>
</comment>
<keyword evidence="4 11" id="KW-0699">rRNA-binding</keyword>
<comment type="cofactor">
    <cofactor evidence="11">
        <name>Zn(2+)</name>
        <dbReference type="ChEBI" id="CHEBI:29105"/>
    </cofactor>
    <text evidence="11">Binds 1 zinc ion per subunit.</text>
</comment>
<dbReference type="EMBL" id="JAIOUQ010000007">
    <property type="protein sequence ID" value="MBZ2165682.1"/>
    <property type="molecule type" value="Genomic_DNA"/>
</dbReference>
<comment type="function">
    <text evidence="1 11">Binds to the 23S rRNA.</text>
</comment>
<keyword evidence="14" id="KW-1185">Reference proteome</keyword>
<keyword evidence="9 11" id="KW-0687">Ribonucleoprotein</keyword>
<feature type="binding site" evidence="11">
    <location>
        <position position="18"/>
    </location>
    <ligand>
        <name>Zn(2+)</name>
        <dbReference type="ChEBI" id="CHEBI:29105"/>
    </ligand>
</feature>
<dbReference type="PROSITE" id="PS01077">
    <property type="entry name" value="RIBOSOMAL_L37E"/>
    <property type="match status" value="1"/>
</dbReference>
<evidence type="ECO:0000256" key="7">
    <source>
        <dbReference type="ARBA" id="ARBA00022884"/>
    </source>
</evidence>
<dbReference type="RefSeq" id="WP_048190007.1">
    <property type="nucleotide sequence ID" value="NZ_JAIOUQ010000007.1"/>
</dbReference>
<feature type="binding site" evidence="11">
    <location>
        <position position="33"/>
    </location>
    <ligand>
        <name>Zn(2+)</name>
        <dbReference type="ChEBI" id="CHEBI:29105"/>
    </ligand>
</feature>
<evidence type="ECO:0000256" key="8">
    <source>
        <dbReference type="ARBA" id="ARBA00022980"/>
    </source>
</evidence>
<comment type="caution">
    <text evidence="13">The sequence shown here is derived from an EMBL/GenBank/DDBJ whole genome shotgun (WGS) entry which is preliminary data.</text>
</comment>
<feature type="zinc finger region" description="C4-type" evidence="11">
    <location>
        <begin position="18"/>
        <end position="36"/>
    </location>
</feature>
<gene>
    <name evidence="11" type="primary">rpl37e</name>
    <name evidence="13" type="ORF">K8N75_06470</name>
</gene>
<dbReference type="PANTHER" id="PTHR10768:SF0">
    <property type="entry name" value="RIBOSOMAL PROTEIN L37"/>
    <property type="match status" value="1"/>
</dbReference>
<dbReference type="GO" id="GO:0008270">
    <property type="term" value="F:zinc ion binding"/>
    <property type="evidence" value="ECO:0007669"/>
    <property type="project" value="UniProtKB-UniRule"/>
</dbReference>
<keyword evidence="6 11" id="KW-0862">Zinc</keyword>
<dbReference type="PANTHER" id="PTHR10768">
    <property type="entry name" value="60S RIBOSOMAL PROTEIN L37"/>
    <property type="match status" value="1"/>
</dbReference>
<evidence type="ECO:0000256" key="9">
    <source>
        <dbReference type="ARBA" id="ARBA00023274"/>
    </source>
</evidence>
<dbReference type="GO" id="GO:0022625">
    <property type="term" value="C:cytosolic large ribosomal subunit"/>
    <property type="evidence" value="ECO:0007669"/>
    <property type="project" value="TreeGrafter"/>
</dbReference>
<evidence type="ECO:0000256" key="10">
    <source>
        <dbReference type="ARBA" id="ARBA00035225"/>
    </source>
</evidence>
<protein>
    <recommendedName>
        <fullName evidence="10 11">Large ribosomal subunit protein eL37</fullName>
    </recommendedName>
</protein>
<dbReference type="GO" id="GO:0006412">
    <property type="term" value="P:translation"/>
    <property type="evidence" value="ECO:0007669"/>
    <property type="project" value="UniProtKB-UniRule"/>
</dbReference>
<dbReference type="Pfam" id="PF01907">
    <property type="entry name" value="Ribosomal_L37e"/>
    <property type="match status" value="1"/>
</dbReference>
<evidence type="ECO:0000256" key="3">
    <source>
        <dbReference type="ARBA" id="ARBA00022723"/>
    </source>
</evidence>
<evidence type="ECO:0000256" key="12">
    <source>
        <dbReference type="RuleBase" id="RU000576"/>
    </source>
</evidence>
<feature type="binding site" evidence="11">
    <location>
        <position position="36"/>
    </location>
    <ligand>
        <name>Zn(2+)</name>
        <dbReference type="ChEBI" id="CHEBI:29105"/>
    </ligand>
</feature>
<dbReference type="HAMAP" id="MF_00547">
    <property type="entry name" value="Ribosomal_eL37"/>
    <property type="match status" value="1"/>
</dbReference>
<comment type="similarity">
    <text evidence="2 11 12">Belongs to the eukaryotic ribosomal protein eL37 family.</text>
</comment>
<evidence type="ECO:0000256" key="6">
    <source>
        <dbReference type="ARBA" id="ARBA00022833"/>
    </source>
</evidence>
<dbReference type="NCBIfam" id="NF003214">
    <property type="entry name" value="PRK04179.1"/>
    <property type="match status" value="1"/>
</dbReference>
<evidence type="ECO:0000256" key="4">
    <source>
        <dbReference type="ARBA" id="ARBA00022730"/>
    </source>
</evidence>
<accession>A0A8T5UNY0</accession>
<organism evidence="13 14">
    <name type="scientific">Methanobacterium spitsbergense</name>
    <dbReference type="NCBI Taxonomy" id="2874285"/>
    <lineage>
        <taxon>Archaea</taxon>
        <taxon>Methanobacteriati</taxon>
        <taxon>Methanobacteriota</taxon>
        <taxon>Methanomada group</taxon>
        <taxon>Methanobacteria</taxon>
        <taxon>Methanobacteriales</taxon>
        <taxon>Methanobacteriaceae</taxon>
        <taxon>Methanobacterium</taxon>
    </lineage>
</organism>
<feature type="binding site" evidence="11">
    <location>
        <position position="21"/>
    </location>
    <ligand>
        <name>Zn(2+)</name>
        <dbReference type="ChEBI" id="CHEBI:29105"/>
    </ligand>
</feature>
<evidence type="ECO:0000256" key="5">
    <source>
        <dbReference type="ARBA" id="ARBA00022771"/>
    </source>
</evidence>
<sequence length="60" mass="6968">MKGTPSFGKRNKKTHIRCRRCGKNSYNARKKYCAACGFGRSAKIRTYNWQNKKLNGLRLT</sequence>
<evidence type="ECO:0000256" key="1">
    <source>
        <dbReference type="ARBA" id="ARBA00003058"/>
    </source>
</evidence>
<dbReference type="InterPro" id="IPR001569">
    <property type="entry name" value="Ribosomal_eL37"/>
</dbReference>
<evidence type="ECO:0000313" key="14">
    <source>
        <dbReference type="Proteomes" id="UP000825933"/>
    </source>
</evidence>
<keyword evidence="8 11" id="KW-0689">Ribosomal protein</keyword>
<name>A0A8T5UNY0_9EURY</name>